<evidence type="ECO:0000313" key="1">
    <source>
        <dbReference type="EMBL" id="MBI2097065.1"/>
    </source>
</evidence>
<sequence length="366" mass="41124">MESRRFIGSVLVAAFAVAAVGAYLYYRKSFTPAAPTSSKFTQDYATARFLHSQGQFDESIAQFSQVVQEAPTTSLATEVKLRLAYDLFSRNAGDDRIRAIGIYKDIIADEKLDPSLRATAYRNLGLSTQDYVTSDFVKKYIFNDGRYATFLAEAEGSLLRASNRLFEESEKLHPTALAKLEIARFFAVAITDKSLESQLTVSQKAERIEQYVKDSAPLMDAPYYSNSKKALIYQVRAIVLDASTDILENRPLQDIEANYKQAISIADALSGNDIYTKDVAMQSRLWYAMFLAHRFGASRLKDIKETLLPIISLDETKDPLTAKGIDGYLNNLSFRPTNSYSRIQLLAVARMIPEFKTLLIKNGWKI</sequence>
<reference evidence="1" key="1">
    <citation type="submission" date="2020-07" db="EMBL/GenBank/DDBJ databases">
        <title>Huge and variable diversity of episymbiotic CPR bacteria and DPANN archaea in groundwater ecosystems.</title>
        <authorList>
            <person name="He C.Y."/>
            <person name="Keren R."/>
            <person name="Whittaker M."/>
            <person name="Farag I.F."/>
            <person name="Doudna J."/>
            <person name="Cate J.H.D."/>
            <person name="Banfield J.F."/>
        </authorList>
    </citation>
    <scope>NUCLEOTIDE SEQUENCE</scope>
    <source>
        <strain evidence="1">NC_groundwater_193_Ag_S-0.1um_51_7</strain>
    </source>
</reference>
<name>A0A931SBW3_9BACT</name>
<protein>
    <recommendedName>
        <fullName evidence="3">Tetratricopeptide repeat protein</fullName>
    </recommendedName>
</protein>
<dbReference type="InterPro" id="IPR011990">
    <property type="entry name" value="TPR-like_helical_dom_sf"/>
</dbReference>
<comment type="caution">
    <text evidence="1">The sequence shown here is derived from an EMBL/GenBank/DDBJ whole genome shotgun (WGS) entry which is preliminary data.</text>
</comment>
<gene>
    <name evidence="1" type="ORF">HYT40_02875</name>
</gene>
<dbReference type="Gene3D" id="1.25.40.10">
    <property type="entry name" value="Tetratricopeptide repeat domain"/>
    <property type="match status" value="1"/>
</dbReference>
<accession>A0A931SBW3</accession>
<organism evidence="1 2">
    <name type="scientific">Candidatus Sungiibacteriota bacterium</name>
    <dbReference type="NCBI Taxonomy" id="2750080"/>
    <lineage>
        <taxon>Bacteria</taxon>
        <taxon>Candidatus Sungiibacteriota</taxon>
    </lineage>
</organism>
<evidence type="ECO:0008006" key="3">
    <source>
        <dbReference type="Google" id="ProtNLM"/>
    </source>
</evidence>
<dbReference type="AlphaFoldDB" id="A0A931SBW3"/>
<dbReference type="EMBL" id="JACOZA010000076">
    <property type="protein sequence ID" value="MBI2097065.1"/>
    <property type="molecule type" value="Genomic_DNA"/>
</dbReference>
<evidence type="ECO:0000313" key="2">
    <source>
        <dbReference type="Proteomes" id="UP000724148"/>
    </source>
</evidence>
<dbReference type="Proteomes" id="UP000724148">
    <property type="component" value="Unassembled WGS sequence"/>
</dbReference>
<proteinExistence type="predicted"/>